<reference evidence="2 3" key="1">
    <citation type="submission" date="2023-06" db="EMBL/GenBank/DDBJ databases">
        <title>Identification and characterization of horizontal gene transfer across gut microbiota members of farm animals based on homology search.</title>
        <authorList>
            <person name="Schwarzerova J."/>
            <person name="Nykrynova M."/>
            <person name="Jureckova K."/>
            <person name="Cejkova D."/>
            <person name="Rychlik I."/>
        </authorList>
    </citation>
    <scope>NUCLEOTIDE SEQUENCE [LARGE SCALE GENOMIC DNA]</scope>
    <source>
        <strain evidence="2 3">ET340</strain>
    </source>
</reference>
<keyword evidence="1" id="KW-0812">Transmembrane</keyword>
<evidence type="ECO:0000256" key="1">
    <source>
        <dbReference type="SAM" id="Phobius"/>
    </source>
</evidence>
<name>A0ABT7UNL7_9FIRM</name>
<keyword evidence="1" id="KW-0472">Membrane</keyword>
<dbReference type="EMBL" id="JAUDCL010000001">
    <property type="protein sequence ID" value="MDM8199913.1"/>
    <property type="molecule type" value="Genomic_DNA"/>
</dbReference>
<feature type="transmembrane region" description="Helical" evidence="1">
    <location>
        <begin position="7"/>
        <end position="28"/>
    </location>
</feature>
<gene>
    <name evidence="2" type="ORF">QUW08_01130</name>
</gene>
<keyword evidence="3" id="KW-1185">Reference proteome</keyword>
<evidence type="ECO:0000313" key="2">
    <source>
        <dbReference type="EMBL" id="MDM8199913.1"/>
    </source>
</evidence>
<keyword evidence="1" id="KW-1133">Transmembrane helix</keyword>
<proteinExistence type="predicted"/>
<evidence type="ECO:0000313" key="3">
    <source>
        <dbReference type="Proteomes" id="UP001529380"/>
    </source>
</evidence>
<accession>A0ABT7UNL7</accession>
<organism evidence="2 3">
    <name type="scientific">Allofournierella massiliensis</name>
    <dbReference type="NCBI Taxonomy" id="1650663"/>
    <lineage>
        <taxon>Bacteria</taxon>
        <taxon>Bacillati</taxon>
        <taxon>Bacillota</taxon>
        <taxon>Clostridia</taxon>
        <taxon>Eubacteriales</taxon>
        <taxon>Oscillospiraceae</taxon>
        <taxon>Allofournierella</taxon>
    </lineage>
</organism>
<comment type="caution">
    <text evidence="2">The sequence shown here is derived from an EMBL/GenBank/DDBJ whole genome shotgun (WGS) entry which is preliminary data.</text>
</comment>
<protein>
    <submittedName>
        <fullName evidence="2">Uncharacterized protein</fullName>
    </submittedName>
</protein>
<feature type="transmembrane region" description="Helical" evidence="1">
    <location>
        <begin position="34"/>
        <end position="55"/>
    </location>
</feature>
<dbReference type="Proteomes" id="UP001529380">
    <property type="component" value="Unassembled WGS sequence"/>
</dbReference>
<sequence length="68" mass="7494">MLKGAIAMTLTMNWAAVWMRLFGTTTLWGLDLGFWAALAAVALIVIAMNLVFWGMKPAAPRPEQKETV</sequence>
<dbReference type="RefSeq" id="WP_270913087.1">
    <property type="nucleotide sequence ID" value="NZ_JAUDCL010000001.1"/>
</dbReference>